<feature type="compositionally biased region" description="Basic and acidic residues" evidence="1">
    <location>
        <begin position="36"/>
        <end position="63"/>
    </location>
</feature>
<feature type="compositionally biased region" description="Basic and acidic residues" evidence="1">
    <location>
        <begin position="95"/>
        <end position="109"/>
    </location>
</feature>
<proteinExistence type="predicted"/>
<feature type="region of interest" description="Disordered" evidence="1">
    <location>
        <begin position="31"/>
        <end position="116"/>
    </location>
</feature>
<accession>A0A1Y1WAA2</accession>
<name>A0A1Y1WAA2_9FUNG</name>
<evidence type="ECO:0000313" key="3">
    <source>
        <dbReference type="Proteomes" id="UP000193922"/>
    </source>
</evidence>
<sequence length="116" mass="13201">MPRTRDKLKDDARIFAGITRCLIGQMIRSEPMMARGNDEILTAREDKQRIRNESRRHSSDRAARSSGSSGHPTGASHGAQYNVEQNSEVDTGPVVERRQEVFREKDEYRNAAPNHH</sequence>
<dbReference type="Proteomes" id="UP000193922">
    <property type="component" value="Unassembled WGS sequence"/>
</dbReference>
<protein>
    <submittedName>
        <fullName evidence="2">Uncharacterized protein</fullName>
    </submittedName>
</protein>
<dbReference type="RefSeq" id="XP_040743943.1">
    <property type="nucleotide sequence ID" value="XM_040887534.1"/>
</dbReference>
<dbReference type="AlphaFoldDB" id="A0A1Y1WAA2"/>
<dbReference type="GeneID" id="63804182"/>
<organism evidence="2 3">
    <name type="scientific">Linderina pennispora</name>
    <dbReference type="NCBI Taxonomy" id="61395"/>
    <lineage>
        <taxon>Eukaryota</taxon>
        <taxon>Fungi</taxon>
        <taxon>Fungi incertae sedis</taxon>
        <taxon>Zoopagomycota</taxon>
        <taxon>Kickxellomycotina</taxon>
        <taxon>Kickxellomycetes</taxon>
        <taxon>Kickxellales</taxon>
        <taxon>Kickxellaceae</taxon>
        <taxon>Linderina</taxon>
    </lineage>
</organism>
<dbReference type="EMBL" id="MCFD01000006">
    <property type="protein sequence ID" value="ORX70305.1"/>
    <property type="molecule type" value="Genomic_DNA"/>
</dbReference>
<comment type="caution">
    <text evidence="2">The sequence shown here is derived from an EMBL/GenBank/DDBJ whole genome shotgun (WGS) entry which is preliminary data.</text>
</comment>
<gene>
    <name evidence="2" type="ORF">DL89DRAFT_267522</name>
</gene>
<evidence type="ECO:0000313" key="2">
    <source>
        <dbReference type="EMBL" id="ORX70305.1"/>
    </source>
</evidence>
<keyword evidence="3" id="KW-1185">Reference proteome</keyword>
<reference evidence="2 3" key="1">
    <citation type="submission" date="2016-07" db="EMBL/GenBank/DDBJ databases">
        <title>Pervasive Adenine N6-methylation of Active Genes in Fungi.</title>
        <authorList>
            <consortium name="DOE Joint Genome Institute"/>
            <person name="Mondo S.J."/>
            <person name="Dannebaum R.O."/>
            <person name="Kuo R.C."/>
            <person name="Labutti K."/>
            <person name="Haridas S."/>
            <person name="Kuo A."/>
            <person name="Salamov A."/>
            <person name="Ahrendt S.R."/>
            <person name="Lipzen A."/>
            <person name="Sullivan W."/>
            <person name="Andreopoulos W.B."/>
            <person name="Clum A."/>
            <person name="Lindquist E."/>
            <person name="Daum C."/>
            <person name="Ramamoorthy G.K."/>
            <person name="Gryganskyi A."/>
            <person name="Culley D."/>
            <person name="Magnuson J.K."/>
            <person name="James T.Y."/>
            <person name="O'Malley M.A."/>
            <person name="Stajich J.E."/>
            <person name="Spatafora J.W."/>
            <person name="Visel A."/>
            <person name="Grigoriev I.V."/>
        </authorList>
    </citation>
    <scope>NUCLEOTIDE SEQUENCE [LARGE SCALE GENOMIC DNA]</scope>
    <source>
        <strain evidence="2 3">ATCC 12442</strain>
    </source>
</reference>
<evidence type="ECO:0000256" key="1">
    <source>
        <dbReference type="SAM" id="MobiDB-lite"/>
    </source>
</evidence>